<sequence>MSSETITIGVFDSGIGGLSIASEIKRLLPDSPIVYFADSAYNPYGELPESQLITRCIRVVTTLIEKGCELIVVACNTATVNCIKVLRERFSVSFVGVELRP</sequence>
<accession>A0ABT5FAE0</accession>
<evidence type="ECO:0000256" key="1">
    <source>
        <dbReference type="ARBA" id="ARBA00023235"/>
    </source>
</evidence>
<comment type="caution">
    <text evidence="2">The sequence shown here is derived from an EMBL/GenBank/DDBJ whole genome shotgun (WGS) entry which is preliminary data.</text>
</comment>
<dbReference type="RefSeq" id="WP_272180106.1">
    <property type="nucleotide sequence ID" value="NZ_JAQOMS010000002.1"/>
</dbReference>
<dbReference type="Gene3D" id="3.40.50.1860">
    <property type="match status" value="1"/>
</dbReference>
<organism evidence="2 3">
    <name type="scientific">Psychrosphaera algicola</name>
    <dbReference type="NCBI Taxonomy" id="3023714"/>
    <lineage>
        <taxon>Bacteria</taxon>
        <taxon>Pseudomonadati</taxon>
        <taxon>Pseudomonadota</taxon>
        <taxon>Gammaproteobacteria</taxon>
        <taxon>Alteromonadales</taxon>
        <taxon>Pseudoalteromonadaceae</taxon>
        <taxon>Psychrosphaera</taxon>
    </lineage>
</organism>
<dbReference type="InterPro" id="IPR018187">
    <property type="entry name" value="Asp/Glu_racemase_AS_1"/>
</dbReference>
<keyword evidence="3" id="KW-1185">Reference proteome</keyword>
<dbReference type="PROSITE" id="PS00923">
    <property type="entry name" value="ASP_GLU_RACEMASE_1"/>
    <property type="match status" value="1"/>
</dbReference>
<dbReference type="Proteomes" id="UP001528411">
    <property type="component" value="Unassembled WGS sequence"/>
</dbReference>
<evidence type="ECO:0000313" key="2">
    <source>
        <dbReference type="EMBL" id="MDC2888503.1"/>
    </source>
</evidence>
<dbReference type="EMBL" id="JAQOMS010000002">
    <property type="protein sequence ID" value="MDC2888503.1"/>
    <property type="molecule type" value="Genomic_DNA"/>
</dbReference>
<dbReference type="PANTHER" id="PTHR21198:SF3">
    <property type="entry name" value="GLUTAMATE RACEMASE"/>
    <property type="match status" value="1"/>
</dbReference>
<evidence type="ECO:0008006" key="4">
    <source>
        <dbReference type="Google" id="ProtNLM"/>
    </source>
</evidence>
<reference evidence="2 3" key="1">
    <citation type="submission" date="2023-01" db="EMBL/GenBank/DDBJ databases">
        <title>Psychrosphaera sp. nov., isolated from marine algae.</title>
        <authorList>
            <person name="Bayburt H."/>
            <person name="Choi B.J."/>
            <person name="Kim J.M."/>
            <person name="Choi D.G."/>
            <person name="Jeon C.O."/>
        </authorList>
    </citation>
    <scope>NUCLEOTIDE SEQUENCE [LARGE SCALE GENOMIC DNA]</scope>
    <source>
        <strain evidence="2 3">G1-22</strain>
    </source>
</reference>
<proteinExistence type="predicted"/>
<name>A0ABT5FAE0_9GAMM</name>
<keyword evidence="1" id="KW-0413">Isomerase</keyword>
<dbReference type="SUPFAM" id="SSF53681">
    <property type="entry name" value="Aspartate/glutamate racemase"/>
    <property type="match status" value="1"/>
</dbReference>
<evidence type="ECO:0000313" key="3">
    <source>
        <dbReference type="Proteomes" id="UP001528411"/>
    </source>
</evidence>
<dbReference type="PANTHER" id="PTHR21198">
    <property type="entry name" value="GLUTAMATE RACEMASE"/>
    <property type="match status" value="1"/>
</dbReference>
<protein>
    <recommendedName>
        <fullName evidence="4">Glutamate racemase</fullName>
    </recommendedName>
</protein>
<dbReference type="InterPro" id="IPR001920">
    <property type="entry name" value="Asp/Glu_race"/>
</dbReference>
<gene>
    <name evidence="2" type="ORF">PN838_06735</name>
</gene>